<protein>
    <submittedName>
        <fullName evidence="1">Uncharacterized protein</fullName>
    </submittedName>
</protein>
<dbReference type="EMBL" id="JABBFZ010000008">
    <property type="protein sequence ID" value="NML32322.1"/>
    <property type="molecule type" value="Genomic_DNA"/>
</dbReference>
<dbReference type="Proteomes" id="UP000583127">
    <property type="component" value="Unassembled WGS sequence"/>
</dbReference>
<evidence type="ECO:0000313" key="2">
    <source>
        <dbReference type="Proteomes" id="UP000583127"/>
    </source>
</evidence>
<comment type="caution">
    <text evidence="1">The sequence shown here is derived from an EMBL/GenBank/DDBJ whole genome shotgun (WGS) entry which is preliminary data.</text>
</comment>
<keyword evidence="2" id="KW-1185">Reference proteome</keyword>
<proteinExistence type="predicted"/>
<reference evidence="1 2" key="1">
    <citation type="submission" date="2020-04" db="EMBL/GenBank/DDBJ databases">
        <title>Paraburkholderia sp. G-4-1-8 isolated from soil.</title>
        <authorList>
            <person name="Dahal R.H."/>
        </authorList>
    </citation>
    <scope>NUCLEOTIDE SEQUENCE [LARGE SCALE GENOMIC DNA]</scope>
    <source>
        <strain evidence="1 2">G-4-1-8</strain>
    </source>
</reference>
<gene>
    <name evidence="1" type="ORF">HHL14_15920</name>
</gene>
<accession>A0A7X9X7D6</accession>
<name>A0A7X9X7D6_9BURK</name>
<evidence type="ECO:0000313" key="1">
    <source>
        <dbReference type="EMBL" id="NML32322.1"/>
    </source>
</evidence>
<dbReference type="RefSeq" id="WP_169498569.1">
    <property type="nucleotide sequence ID" value="NZ_JABBFZ010000008.1"/>
</dbReference>
<dbReference type="AlphaFoldDB" id="A0A7X9X7D6"/>
<sequence>MSDSFSPLKRDRIANGRLKNSTCSRLRKFRVSSSTVWLVNPEYLKFFQQLHDGLPEMTILKVFLGQIRYDLFQDMREQQEQ</sequence>
<organism evidence="1 2">
    <name type="scientific">Paraburkholderia antibiotica</name>
    <dbReference type="NCBI Taxonomy" id="2728839"/>
    <lineage>
        <taxon>Bacteria</taxon>
        <taxon>Pseudomonadati</taxon>
        <taxon>Pseudomonadota</taxon>
        <taxon>Betaproteobacteria</taxon>
        <taxon>Burkholderiales</taxon>
        <taxon>Burkholderiaceae</taxon>
        <taxon>Paraburkholderia</taxon>
    </lineage>
</organism>